<protein>
    <submittedName>
        <fullName evidence="1">Uncharacterized protein</fullName>
    </submittedName>
</protein>
<evidence type="ECO:0000313" key="2">
    <source>
        <dbReference type="Proteomes" id="UP000663671"/>
    </source>
</evidence>
<dbReference type="VEuPathDB" id="FungiDB:I7I51_08959"/>
<dbReference type="AlphaFoldDB" id="A0A8A1M4E3"/>
<accession>A0A8A1M4E3</accession>
<dbReference type="Proteomes" id="UP000663671">
    <property type="component" value="Chromosome 2"/>
</dbReference>
<name>A0A8A1M4E3_AJECA</name>
<reference evidence="1" key="1">
    <citation type="submission" date="2021-01" db="EMBL/GenBank/DDBJ databases">
        <title>Chromosome-level genome assembly of a human fungal pathogen reveals clustering of transcriptionally co-regulated genes.</title>
        <authorList>
            <person name="Voorhies M."/>
            <person name="Cohen S."/>
            <person name="Shea T.P."/>
            <person name="Petrus S."/>
            <person name="Munoz J.F."/>
            <person name="Poplawski S."/>
            <person name="Goldman W.E."/>
            <person name="Michael T."/>
            <person name="Cuomo C.A."/>
            <person name="Sil A."/>
            <person name="Beyhan S."/>
        </authorList>
    </citation>
    <scope>NUCLEOTIDE SEQUENCE</scope>
    <source>
        <strain evidence="1">WU24</strain>
    </source>
</reference>
<evidence type="ECO:0000313" key="1">
    <source>
        <dbReference type="EMBL" id="QSS59524.1"/>
    </source>
</evidence>
<organism evidence="1 2">
    <name type="scientific">Ajellomyces capsulatus</name>
    <name type="common">Darling's disease fungus</name>
    <name type="synonym">Histoplasma capsulatum</name>
    <dbReference type="NCBI Taxonomy" id="5037"/>
    <lineage>
        <taxon>Eukaryota</taxon>
        <taxon>Fungi</taxon>
        <taxon>Dikarya</taxon>
        <taxon>Ascomycota</taxon>
        <taxon>Pezizomycotina</taxon>
        <taxon>Eurotiomycetes</taxon>
        <taxon>Eurotiomycetidae</taxon>
        <taxon>Onygenales</taxon>
        <taxon>Ajellomycetaceae</taxon>
        <taxon>Histoplasma</taxon>
    </lineage>
</organism>
<proteinExistence type="predicted"/>
<dbReference type="EMBL" id="CP069109">
    <property type="protein sequence ID" value="QSS59524.1"/>
    <property type="molecule type" value="Genomic_DNA"/>
</dbReference>
<gene>
    <name evidence="1" type="ORF">I7I51_08959</name>
</gene>
<sequence>MAATTVISRVRFILSVPAFQGLHYQPCKKTILMNILLHHPPVSKQDIDGQPLSLPASLGFRFLATTTHPLKLCHEIASKIDGMELTSRPPEMPRSGNCTCAIERRKVTSSHPTRGYFERRLGTFLLACWWLEVRSITSPHEENIKHEMYTADVIPRTTNSLDLRPLSPLDLGTTQ</sequence>